<dbReference type="InterPro" id="IPR009686">
    <property type="entry name" value="Senescence/spartin_C"/>
</dbReference>
<feature type="domain" description="MIT" evidence="2">
    <location>
        <begin position="5"/>
        <end position="84"/>
    </location>
</feature>
<dbReference type="Pfam" id="PF06911">
    <property type="entry name" value="Senescence"/>
    <property type="match status" value="1"/>
</dbReference>
<proteinExistence type="predicted"/>
<accession>A0A915DEX9</accession>
<dbReference type="InterPro" id="IPR045036">
    <property type="entry name" value="Spartin-like"/>
</dbReference>
<dbReference type="WBParaSite" id="jg18528">
    <property type="protein sequence ID" value="jg18528"/>
    <property type="gene ID" value="jg18528"/>
</dbReference>
<dbReference type="SUPFAM" id="SSF116846">
    <property type="entry name" value="MIT domain"/>
    <property type="match status" value="1"/>
</dbReference>
<sequence length="401" mass="43564">MVNAADCLYADAFAFFDQGACHDEEGDVEEAKNMYNQGLELVKQGSKTKDAQKSELYKGVMETQAKILERIGELKTKAQSKEKVQKIREALDSAGTGDAELLYWLPEGVQLVTIEGETTAAQLILLRLPYSDLTSFARCIYTGWTVAYPLISGKTTVLKNELGFMLCQTRPQNIQTWSVLKTSEIVEQMSTEERQRTSERISQFLIKSGEILAQNVTRAASKTGDKHKSSDSTWGLCAPQRQQNGCKSHQNLLDKIGDIGVSVGKKVASGVSGESTGGRFLQSTATVVGGGITGVSTVWISLEDASKTLFRSFADETVQTVHAKYGEQASETTHHALYAAGHTTLAGFQLWDLGPRSIAGRMARKAGIQVVTSSCRAPSTSNIQPQLSADSVKGNSHIQEK</sequence>
<evidence type="ECO:0000256" key="1">
    <source>
        <dbReference type="SAM" id="MobiDB-lite"/>
    </source>
</evidence>
<dbReference type="GO" id="GO:0030514">
    <property type="term" value="P:negative regulation of BMP signaling pathway"/>
    <property type="evidence" value="ECO:0007669"/>
    <property type="project" value="TreeGrafter"/>
</dbReference>
<feature type="region of interest" description="Disordered" evidence="1">
    <location>
        <begin position="379"/>
        <end position="401"/>
    </location>
</feature>
<dbReference type="PANTHER" id="PTHR21068">
    <property type="entry name" value="SPARTIN"/>
    <property type="match status" value="1"/>
</dbReference>
<keyword evidence="3" id="KW-1185">Reference proteome</keyword>
<dbReference type="SMART" id="SM00745">
    <property type="entry name" value="MIT"/>
    <property type="match status" value="1"/>
</dbReference>
<dbReference type="InterPro" id="IPR036181">
    <property type="entry name" value="MIT_dom_sf"/>
</dbReference>
<dbReference type="PANTHER" id="PTHR21068:SF43">
    <property type="entry name" value="SPARTIN"/>
    <property type="match status" value="1"/>
</dbReference>
<dbReference type="AlphaFoldDB" id="A0A915DEX9"/>
<evidence type="ECO:0000259" key="2">
    <source>
        <dbReference type="SMART" id="SM00745"/>
    </source>
</evidence>
<dbReference type="Gene3D" id="1.20.58.80">
    <property type="entry name" value="Phosphotransferase system, lactose/cellobiose-type IIA subunit"/>
    <property type="match status" value="1"/>
</dbReference>
<evidence type="ECO:0000313" key="3">
    <source>
        <dbReference type="Proteomes" id="UP000887574"/>
    </source>
</evidence>
<protein>
    <submittedName>
        <fullName evidence="4">MIT domain-containing protein</fullName>
    </submittedName>
</protein>
<name>A0A915DEX9_9BILA</name>
<organism evidence="3 4">
    <name type="scientific">Ditylenchus dipsaci</name>
    <dbReference type="NCBI Taxonomy" id="166011"/>
    <lineage>
        <taxon>Eukaryota</taxon>
        <taxon>Metazoa</taxon>
        <taxon>Ecdysozoa</taxon>
        <taxon>Nematoda</taxon>
        <taxon>Chromadorea</taxon>
        <taxon>Rhabditida</taxon>
        <taxon>Tylenchina</taxon>
        <taxon>Tylenchomorpha</taxon>
        <taxon>Sphaerularioidea</taxon>
        <taxon>Anguinidae</taxon>
        <taxon>Anguininae</taxon>
        <taxon>Ditylenchus</taxon>
    </lineage>
</organism>
<dbReference type="GO" id="GO:0005886">
    <property type="term" value="C:plasma membrane"/>
    <property type="evidence" value="ECO:0007669"/>
    <property type="project" value="TreeGrafter"/>
</dbReference>
<dbReference type="InterPro" id="IPR007330">
    <property type="entry name" value="MIT_dom"/>
</dbReference>
<dbReference type="GO" id="GO:0051301">
    <property type="term" value="P:cell division"/>
    <property type="evidence" value="ECO:0007669"/>
    <property type="project" value="TreeGrafter"/>
</dbReference>
<dbReference type="Proteomes" id="UP000887574">
    <property type="component" value="Unplaced"/>
</dbReference>
<reference evidence="4" key="1">
    <citation type="submission" date="2022-11" db="UniProtKB">
        <authorList>
            <consortium name="WormBaseParasite"/>
        </authorList>
    </citation>
    <scope>IDENTIFICATION</scope>
</reference>
<evidence type="ECO:0000313" key="4">
    <source>
        <dbReference type="WBParaSite" id="jg18528"/>
    </source>
</evidence>